<proteinExistence type="inferred from homology"/>
<dbReference type="Pfam" id="PF01497">
    <property type="entry name" value="Peripla_BP_2"/>
    <property type="match status" value="1"/>
</dbReference>
<keyword evidence="12" id="KW-0449">Lipoprotein</keyword>
<evidence type="ECO:0000256" key="10">
    <source>
        <dbReference type="ARBA" id="ARBA00023136"/>
    </source>
</evidence>
<evidence type="ECO:0000313" key="18">
    <source>
        <dbReference type="Proteomes" id="UP000823618"/>
    </source>
</evidence>
<dbReference type="InterPro" id="IPR050902">
    <property type="entry name" value="ABC_Transporter_SBP"/>
</dbReference>
<evidence type="ECO:0000313" key="17">
    <source>
        <dbReference type="EMBL" id="MBO8462313.1"/>
    </source>
</evidence>
<name>A0A9D9HZ25_9FIRM</name>
<dbReference type="PROSITE" id="PS50983">
    <property type="entry name" value="FE_B12_PBP"/>
    <property type="match status" value="1"/>
</dbReference>
<dbReference type="Proteomes" id="UP000823618">
    <property type="component" value="Unassembled WGS sequence"/>
</dbReference>
<evidence type="ECO:0000256" key="2">
    <source>
        <dbReference type="ARBA" id="ARBA00008814"/>
    </source>
</evidence>
<feature type="region of interest" description="Disordered" evidence="15">
    <location>
        <begin position="15"/>
        <end position="36"/>
    </location>
</feature>
<keyword evidence="7" id="KW-0479">Metal-binding</keyword>
<dbReference type="GO" id="GO:0046872">
    <property type="term" value="F:metal ion binding"/>
    <property type="evidence" value="ECO:0007669"/>
    <property type="project" value="UniProtKB-KW"/>
</dbReference>
<dbReference type="AlphaFoldDB" id="A0A9D9HZ25"/>
<gene>
    <name evidence="17" type="primary">isdE</name>
    <name evidence="17" type="ORF">IAC13_00095</name>
</gene>
<reference evidence="17" key="1">
    <citation type="submission" date="2020-10" db="EMBL/GenBank/DDBJ databases">
        <authorList>
            <person name="Gilroy R."/>
        </authorList>
    </citation>
    <scope>NUCLEOTIDE SEQUENCE</scope>
    <source>
        <strain evidence="17">E3-2379</strain>
    </source>
</reference>
<keyword evidence="11" id="KW-0564">Palmitate</keyword>
<dbReference type="Gene3D" id="3.40.50.1980">
    <property type="entry name" value="Nitrogenase molybdenum iron protein domain"/>
    <property type="match status" value="2"/>
</dbReference>
<evidence type="ECO:0000256" key="5">
    <source>
        <dbReference type="ARBA" id="ARBA00022475"/>
    </source>
</evidence>
<evidence type="ECO:0000256" key="12">
    <source>
        <dbReference type="ARBA" id="ARBA00023288"/>
    </source>
</evidence>
<protein>
    <recommendedName>
        <fullName evidence="3">High-affinity heme uptake system protein IsdE</fullName>
    </recommendedName>
    <alternativeName>
        <fullName evidence="14">Iron-regulated surface determinant protein E</fullName>
    </alternativeName>
    <alternativeName>
        <fullName evidence="13">Staphylococcal iron-regulated protein F</fullName>
    </alternativeName>
</protein>
<dbReference type="PANTHER" id="PTHR30535:SF36">
    <property type="entry name" value="HIGH-AFFINITY HEME UPTAKE SYSTEM PROTEIN ISDE"/>
    <property type="match status" value="1"/>
</dbReference>
<evidence type="ECO:0000256" key="8">
    <source>
        <dbReference type="ARBA" id="ARBA00022729"/>
    </source>
</evidence>
<dbReference type="PANTHER" id="PTHR30535">
    <property type="entry name" value="VITAMIN B12-BINDING PROTEIN"/>
    <property type="match status" value="1"/>
</dbReference>
<dbReference type="GO" id="GO:0016020">
    <property type="term" value="C:membrane"/>
    <property type="evidence" value="ECO:0007669"/>
    <property type="project" value="InterPro"/>
</dbReference>
<keyword evidence="6" id="KW-0349">Heme</keyword>
<accession>A0A9D9HZ25</accession>
<reference evidence="17" key="2">
    <citation type="journal article" date="2021" name="PeerJ">
        <title>Extensive microbial diversity within the chicken gut microbiome revealed by metagenomics and culture.</title>
        <authorList>
            <person name="Gilroy R."/>
            <person name="Ravi A."/>
            <person name="Getino M."/>
            <person name="Pursley I."/>
            <person name="Horton D.L."/>
            <person name="Alikhan N.F."/>
            <person name="Baker D."/>
            <person name="Gharbi K."/>
            <person name="Hall N."/>
            <person name="Watson M."/>
            <person name="Adriaenssens E.M."/>
            <person name="Foster-Nyarko E."/>
            <person name="Jarju S."/>
            <person name="Secka A."/>
            <person name="Antonio M."/>
            <person name="Oren A."/>
            <person name="Chaudhuri R.R."/>
            <person name="La Ragione R."/>
            <person name="Hildebrand F."/>
            <person name="Pallen M.J."/>
        </authorList>
    </citation>
    <scope>NUCLEOTIDE SEQUENCE</scope>
    <source>
        <strain evidence="17">E3-2379</strain>
    </source>
</reference>
<evidence type="ECO:0000256" key="3">
    <source>
        <dbReference type="ARBA" id="ARBA00015862"/>
    </source>
</evidence>
<comment type="cofactor">
    <cofactor evidence="1">
        <name>heme b</name>
        <dbReference type="ChEBI" id="CHEBI:60344"/>
    </cofactor>
</comment>
<evidence type="ECO:0000256" key="11">
    <source>
        <dbReference type="ARBA" id="ARBA00023139"/>
    </source>
</evidence>
<dbReference type="SUPFAM" id="SSF53807">
    <property type="entry name" value="Helical backbone' metal receptor"/>
    <property type="match status" value="1"/>
</dbReference>
<dbReference type="EMBL" id="JADIML010000004">
    <property type="protein sequence ID" value="MBO8462313.1"/>
    <property type="molecule type" value="Genomic_DNA"/>
</dbReference>
<keyword evidence="4" id="KW-0813">Transport</keyword>
<dbReference type="GO" id="GO:0015886">
    <property type="term" value="P:heme transport"/>
    <property type="evidence" value="ECO:0007669"/>
    <property type="project" value="InterPro"/>
</dbReference>
<evidence type="ECO:0000256" key="7">
    <source>
        <dbReference type="ARBA" id="ARBA00022723"/>
    </source>
</evidence>
<keyword evidence="8" id="KW-0732">Signal</keyword>
<keyword evidence="9" id="KW-0408">Iron</keyword>
<dbReference type="GO" id="GO:0071281">
    <property type="term" value="P:cellular response to iron ion"/>
    <property type="evidence" value="ECO:0007669"/>
    <property type="project" value="TreeGrafter"/>
</dbReference>
<evidence type="ECO:0000256" key="13">
    <source>
        <dbReference type="ARBA" id="ARBA00031148"/>
    </source>
</evidence>
<evidence type="ECO:0000256" key="15">
    <source>
        <dbReference type="SAM" id="MobiDB-lite"/>
    </source>
</evidence>
<evidence type="ECO:0000256" key="9">
    <source>
        <dbReference type="ARBA" id="ARBA00023004"/>
    </source>
</evidence>
<evidence type="ECO:0000256" key="6">
    <source>
        <dbReference type="ARBA" id="ARBA00022617"/>
    </source>
</evidence>
<feature type="domain" description="Fe/B12 periplasmic-binding" evidence="16">
    <location>
        <begin position="42"/>
        <end position="297"/>
    </location>
</feature>
<keyword evidence="10" id="KW-0472">Membrane</keyword>
<evidence type="ECO:0000256" key="1">
    <source>
        <dbReference type="ARBA" id="ARBA00001970"/>
    </source>
</evidence>
<evidence type="ECO:0000256" key="14">
    <source>
        <dbReference type="ARBA" id="ARBA00031463"/>
    </source>
</evidence>
<dbReference type="GO" id="GO:0020037">
    <property type="term" value="F:heme binding"/>
    <property type="evidence" value="ECO:0007669"/>
    <property type="project" value="InterPro"/>
</dbReference>
<comment type="caution">
    <text evidence="17">The sequence shown here is derived from an EMBL/GenBank/DDBJ whole genome shotgun (WGS) entry which is preliminary data.</text>
</comment>
<dbReference type="InterPro" id="IPR002491">
    <property type="entry name" value="ABC_transptr_periplasmic_BD"/>
</dbReference>
<organism evidence="17 18">
    <name type="scientific">Candidatus Scybalomonas excrementavium</name>
    <dbReference type="NCBI Taxonomy" id="2840943"/>
    <lineage>
        <taxon>Bacteria</taxon>
        <taxon>Bacillati</taxon>
        <taxon>Bacillota</taxon>
        <taxon>Clostridia</taxon>
        <taxon>Lachnospirales</taxon>
        <taxon>Lachnospiraceae</taxon>
        <taxon>Lachnospiraceae incertae sedis</taxon>
        <taxon>Candidatus Scybalomonas</taxon>
    </lineage>
</organism>
<evidence type="ECO:0000259" key="16">
    <source>
        <dbReference type="PROSITE" id="PS50983"/>
    </source>
</evidence>
<dbReference type="InterPro" id="IPR019957">
    <property type="entry name" value="ABC_transptr_haem-bd_IsdE"/>
</dbReference>
<sequence>MFLFSIFMLTGCVDQSGGGQTGEETDGVISESNDDTINDSPRVIATSMAVVEICDKLGIDLVGVPESSLTELPERYEGIDTIGTPMSPDIELLSAKKPDWILSPVSLISDLQPKYEELDTEYAFLNLNSVQGMYKSIVQLGQIFGKEEEAQALVDEFTSFYDSYQKTNEEKEAKTVLILMGLPGSYVVATENSYVGSLVAMAGGKNVYAGEEADFLNINTEDMLKKDPDIILRTAHALPDQVMEMFAEEFKTNDIWKHFKAVENDKVYDLSYEKFGMSANFNYQEALEELQTILYGE</sequence>
<evidence type="ECO:0000256" key="4">
    <source>
        <dbReference type="ARBA" id="ARBA00022448"/>
    </source>
</evidence>
<dbReference type="NCBIfam" id="TIGR03659">
    <property type="entry name" value="IsdE"/>
    <property type="match status" value="1"/>
</dbReference>
<comment type="similarity">
    <text evidence="2">Belongs to the bacterial solute-binding protein 8 family.</text>
</comment>
<keyword evidence="5" id="KW-1003">Cell membrane</keyword>